<dbReference type="CDD" id="cd17318">
    <property type="entry name" value="MFS_SLC17"/>
    <property type="match status" value="1"/>
</dbReference>
<protein>
    <recommendedName>
        <fullName evidence="8">Major facilitator superfamily (MFS) profile domain-containing protein</fullName>
    </recommendedName>
</protein>
<keyword evidence="6 7" id="KW-0472">Membrane</keyword>
<dbReference type="AlphaFoldDB" id="A0AAW1UMJ6"/>
<dbReference type="GO" id="GO:0006820">
    <property type="term" value="P:monoatomic anion transport"/>
    <property type="evidence" value="ECO:0007669"/>
    <property type="project" value="TreeGrafter"/>
</dbReference>
<dbReference type="GO" id="GO:0015293">
    <property type="term" value="F:symporter activity"/>
    <property type="evidence" value="ECO:0007669"/>
    <property type="project" value="UniProtKB-KW"/>
</dbReference>
<feature type="transmembrane region" description="Helical" evidence="7">
    <location>
        <begin position="372"/>
        <end position="392"/>
    </location>
</feature>
<sequence length="495" mass="55441">MLTGWKLLISKFFIIPQRYILGIMGFFAVLNAYTMRVSLSIAITEMVERHKSTVYDPYACTAVEINNKSSMNTVTDELYPWTPQQQGLILSSFYWGYVLTHLPGGVIAEKFGGKHVLGGGILCTSLLTLITPFVIYSTNGNWIWFVVLRVLEGFGEGTTYPALNAILSKWVPIGERSKLGTLVYAGSQIGTVMANSISGALIHATRSWASVFYFFGGLGCLWTFLWTILCYSEPDSHPFISDEEKYYLQKKMSITTKDKKDIPWKRILTSVPVWALVFAQIGHDWGFFAMVTDLPTYMKEVLRFNVKDNGLLSSIPYLVMWIVSLGTAYICDKLIKKKCMTISFARKFFSSIGSFGPGIFLLWASYVGCDRNLAIVMFTIGMGCMGCFYSGIKVNVLDLSVHYAGTIMALVNGIGALSGILVPYLISALTEDHTLLQWRIVFWITFGVLFITNVVFVIFGSADVQPFDFSESERQDKRDEFNGVNLNKSEISEPC</sequence>
<dbReference type="FunFam" id="1.20.1250.20:FF:000003">
    <property type="entry name" value="Solute carrier family 17 member 3"/>
    <property type="match status" value="1"/>
</dbReference>
<evidence type="ECO:0000256" key="4">
    <source>
        <dbReference type="ARBA" id="ARBA00022847"/>
    </source>
</evidence>
<dbReference type="Pfam" id="PF07690">
    <property type="entry name" value="MFS_1"/>
    <property type="match status" value="1"/>
</dbReference>
<evidence type="ECO:0000256" key="1">
    <source>
        <dbReference type="ARBA" id="ARBA00004141"/>
    </source>
</evidence>
<evidence type="ECO:0000256" key="6">
    <source>
        <dbReference type="ARBA" id="ARBA00023136"/>
    </source>
</evidence>
<dbReference type="PANTHER" id="PTHR11662">
    <property type="entry name" value="SOLUTE CARRIER FAMILY 17"/>
    <property type="match status" value="1"/>
</dbReference>
<keyword evidence="2" id="KW-0813">Transport</keyword>
<evidence type="ECO:0000256" key="3">
    <source>
        <dbReference type="ARBA" id="ARBA00022692"/>
    </source>
</evidence>
<evidence type="ECO:0000256" key="7">
    <source>
        <dbReference type="SAM" id="Phobius"/>
    </source>
</evidence>
<dbReference type="InterPro" id="IPR020846">
    <property type="entry name" value="MFS_dom"/>
</dbReference>
<evidence type="ECO:0000259" key="8">
    <source>
        <dbReference type="PROSITE" id="PS50850"/>
    </source>
</evidence>
<gene>
    <name evidence="9" type="ORF">WA026_015338</name>
</gene>
<feature type="transmembrane region" description="Helical" evidence="7">
    <location>
        <begin position="20"/>
        <end position="43"/>
    </location>
</feature>
<dbReference type="InterPro" id="IPR050382">
    <property type="entry name" value="MFS_Na/Anion_cotransporter"/>
</dbReference>
<proteinExistence type="predicted"/>
<evidence type="ECO:0000313" key="9">
    <source>
        <dbReference type="EMBL" id="KAK9881225.1"/>
    </source>
</evidence>
<organism evidence="9 10">
    <name type="scientific">Henosepilachna vigintioctopunctata</name>
    <dbReference type="NCBI Taxonomy" id="420089"/>
    <lineage>
        <taxon>Eukaryota</taxon>
        <taxon>Metazoa</taxon>
        <taxon>Ecdysozoa</taxon>
        <taxon>Arthropoda</taxon>
        <taxon>Hexapoda</taxon>
        <taxon>Insecta</taxon>
        <taxon>Pterygota</taxon>
        <taxon>Neoptera</taxon>
        <taxon>Endopterygota</taxon>
        <taxon>Coleoptera</taxon>
        <taxon>Polyphaga</taxon>
        <taxon>Cucujiformia</taxon>
        <taxon>Coccinelloidea</taxon>
        <taxon>Coccinellidae</taxon>
        <taxon>Epilachninae</taxon>
        <taxon>Epilachnini</taxon>
        <taxon>Henosepilachna</taxon>
    </lineage>
</organism>
<dbReference type="PROSITE" id="PS50850">
    <property type="entry name" value="MFS"/>
    <property type="match status" value="1"/>
</dbReference>
<keyword evidence="5 7" id="KW-1133">Transmembrane helix</keyword>
<name>A0AAW1UMJ6_9CUCU</name>
<feature type="transmembrane region" description="Helical" evidence="7">
    <location>
        <begin position="179"/>
        <end position="202"/>
    </location>
</feature>
<comment type="subcellular location">
    <subcellularLocation>
        <location evidence="1">Membrane</location>
        <topology evidence="1">Multi-pass membrane protein</topology>
    </subcellularLocation>
</comment>
<feature type="domain" description="Major facilitator superfamily (MFS) profile" evidence="8">
    <location>
        <begin position="20"/>
        <end position="465"/>
    </location>
</feature>
<feature type="transmembrane region" description="Helical" evidence="7">
    <location>
        <begin position="404"/>
        <end position="426"/>
    </location>
</feature>
<dbReference type="Proteomes" id="UP001431783">
    <property type="component" value="Unassembled WGS sequence"/>
</dbReference>
<accession>A0AAW1UMJ6</accession>
<comment type="caution">
    <text evidence="9">The sequence shown here is derived from an EMBL/GenBank/DDBJ whole genome shotgun (WGS) entry which is preliminary data.</text>
</comment>
<reference evidence="9 10" key="1">
    <citation type="submission" date="2023-03" db="EMBL/GenBank/DDBJ databases">
        <title>Genome insight into feeding habits of ladybird beetles.</title>
        <authorList>
            <person name="Li H.-S."/>
            <person name="Huang Y.-H."/>
            <person name="Pang H."/>
        </authorList>
    </citation>
    <scope>NUCLEOTIDE SEQUENCE [LARGE SCALE GENOMIC DNA]</scope>
    <source>
        <strain evidence="9">SYSU_2023b</strain>
        <tissue evidence="9">Whole body</tissue>
    </source>
</reference>
<dbReference type="EMBL" id="JARQZJ010000068">
    <property type="protein sequence ID" value="KAK9881225.1"/>
    <property type="molecule type" value="Genomic_DNA"/>
</dbReference>
<feature type="transmembrane region" description="Helical" evidence="7">
    <location>
        <begin position="344"/>
        <end position="366"/>
    </location>
</feature>
<dbReference type="SUPFAM" id="SSF103473">
    <property type="entry name" value="MFS general substrate transporter"/>
    <property type="match status" value="1"/>
</dbReference>
<dbReference type="InterPro" id="IPR036259">
    <property type="entry name" value="MFS_trans_sf"/>
</dbReference>
<dbReference type="GO" id="GO:0016020">
    <property type="term" value="C:membrane"/>
    <property type="evidence" value="ECO:0007669"/>
    <property type="project" value="UniProtKB-SubCell"/>
</dbReference>
<evidence type="ECO:0000256" key="2">
    <source>
        <dbReference type="ARBA" id="ARBA00022448"/>
    </source>
</evidence>
<dbReference type="Gene3D" id="1.20.1250.20">
    <property type="entry name" value="MFS general substrate transporter like domains"/>
    <property type="match status" value="2"/>
</dbReference>
<evidence type="ECO:0000256" key="5">
    <source>
        <dbReference type="ARBA" id="ARBA00022989"/>
    </source>
</evidence>
<dbReference type="PANTHER" id="PTHR11662:SF415">
    <property type="entry name" value="AT30085P-RELATED"/>
    <property type="match status" value="1"/>
</dbReference>
<feature type="transmembrane region" description="Helical" evidence="7">
    <location>
        <begin position="311"/>
        <end position="332"/>
    </location>
</feature>
<keyword evidence="4" id="KW-0769">Symport</keyword>
<feature type="transmembrane region" description="Helical" evidence="7">
    <location>
        <begin position="116"/>
        <end position="136"/>
    </location>
</feature>
<dbReference type="FunFam" id="1.20.1250.20:FF:000512">
    <property type="entry name" value="Putative inorganic phosphate cotransporter-like Protein"/>
    <property type="match status" value="1"/>
</dbReference>
<feature type="transmembrane region" description="Helical" evidence="7">
    <location>
        <begin position="438"/>
        <end position="459"/>
    </location>
</feature>
<feature type="transmembrane region" description="Helical" evidence="7">
    <location>
        <begin position="208"/>
        <end position="231"/>
    </location>
</feature>
<dbReference type="InterPro" id="IPR011701">
    <property type="entry name" value="MFS"/>
</dbReference>
<keyword evidence="10" id="KW-1185">Reference proteome</keyword>
<feature type="transmembrane region" description="Helical" evidence="7">
    <location>
        <begin position="267"/>
        <end position="291"/>
    </location>
</feature>
<keyword evidence="3 7" id="KW-0812">Transmembrane</keyword>
<evidence type="ECO:0000313" key="10">
    <source>
        <dbReference type="Proteomes" id="UP001431783"/>
    </source>
</evidence>